<feature type="compositionally biased region" description="Low complexity" evidence="1">
    <location>
        <begin position="54"/>
        <end position="67"/>
    </location>
</feature>
<dbReference type="Proteomes" id="UP001321498">
    <property type="component" value="Chromosome"/>
</dbReference>
<reference evidence="3" key="1">
    <citation type="journal article" date="2019" name="Int. J. Syst. Evol. Microbiol.">
        <title>The Global Catalogue of Microorganisms (GCM) 10K type strain sequencing project: providing services to taxonomists for standard genome sequencing and annotation.</title>
        <authorList>
            <consortium name="The Broad Institute Genomics Platform"/>
            <consortium name="The Broad Institute Genome Sequencing Center for Infectious Disease"/>
            <person name="Wu L."/>
            <person name="Ma J."/>
        </authorList>
    </citation>
    <scope>NUCLEOTIDE SEQUENCE [LARGE SCALE GENOMIC DNA]</scope>
    <source>
        <strain evidence="3">NBRC 108725</strain>
    </source>
</reference>
<keyword evidence="3" id="KW-1185">Reference proteome</keyword>
<dbReference type="RefSeq" id="WP_286276816.1">
    <property type="nucleotide sequence ID" value="NZ_AP027731.1"/>
</dbReference>
<dbReference type="EMBL" id="AP027731">
    <property type="protein sequence ID" value="BDZ46826.1"/>
    <property type="molecule type" value="Genomic_DNA"/>
</dbReference>
<evidence type="ECO:0000313" key="3">
    <source>
        <dbReference type="Proteomes" id="UP001321498"/>
    </source>
</evidence>
<protein>
    <submittedName>
        <fullName evidence="2">Uncharacterized protein</fullName>
    </submittedName>
</protein>
<gene>
    <name evidence="2" type="ORF">GCM10025866_27350</name>
</gene>
<evidence type="ECO:0000313" key="2">
    <source>
        <dbReference type="EMBL" id="BDZ46826.1"/>
    </source>
</evidence>
<sequence length="67" mass="7555">MPLSPELLELTKKYRISTSFDDWQGRTVEVPEETVRAILTAMGAEEGKRTPLVRRSSPRTSSASPHR</sequence>
<accession>A0ABM8GES9</accession>
<proteinExistence type="predicted"/>
<name>A0ABM8GES9_9MICO</name>
<feature type="region of interest" description="Disordered" evidence="1">
    <location>
        <begin position="42"/>
        <end position="67"/>
    </location>
</feature>
<evidence type="ECO:0000256" key="1">
    <source>
        <dbReference type="SAM" id="MobiDB-lite"/>
    </source>
</evidence>
<organism evidence="2 3">
    <name type="scientific">Naasia aerilata</name>
    <dbReference type="NCBI Taxonomy" id="1162966"/>
    <lineage>
        <taxon>Bacteria</taxon>
        <taxon>Bacillati</taxon>
        <taxon>Actinomycetota</taxon>
        <taxon>Actinomycetes</taxon>
        <taxon>Micrococcales</taxon>
        <taxon>Microbacteriaceae</taxon>
        <taxon>Naasia</taxon>
    </lineage>
</organism>